<keyword evidence="2" id="KW-0418">Kinase</keyword>
<dbReference type="PANTHER" id="PTHR32309">
    <property type="entry name" value="TYROSINE-PROTEIN KINASE"/>
    <property type="match status" value="1"/>
</dbReference>
<gene>
    <name evidence="2" type="ORF">ACFO0B_26575</name>
</gene>
<evidence type="ECO:0000313" key="2">
    <source>
        <dbReference type="EMBL" id="MFC3965572.1"/>
    </source>
</evidence>
<dbReference type="PANTHER" id="PTHR32309:SF31">
    <property type="entry name" value="CAPSULAR EXOPOLYSACCHARIDE FAMILY"/>
    <property type="match status" value="1"/>
</dbReference>
<dbReference type="SUPFAM" id="SSF52540">
    <property type="entry name" value="P-loop containing nucleoside triphosphate hydrolases"/>
    <property type="match status" value="1"/>
</dbReference>
<proteinExistence type="predicted"/>
<keyword evidence="1" id="KW-0472">Membrane</keyword>
<dbReference type="EMBL" id="JBHSAX010000022">
    <property type="protein sequence ID" value="MFC3965572.1"/>
    <property type="molecule type" value="Genomic_DNA"/>
</dbReference>
<protein>
    <submittedName>
        <fullName evidence="2">Protein tyrosine kinase</fullName>
    </submittedName>
</protein>
<keyword evidence="2" id="KW-0808">Transferase</keyword>
<dbReference type="Gene3D" id="3.40.50.300">
    <property type="entry name" value="P-loop containing nucleotide triphosphate hydrolases"/>
    <property type="match status" value="2"/>
</dbReference>
<keyword evidence="1" id="KW-0812">Transmembrane</keyword>
<keyword evidence="3" id="KW-1185">Reference proteome</keyword>
<accession>A0ABV8E213</accession>
<feature type="transmembrane region" description="Helical" evidence="1">
    <location>
        <begin position="176"/>
        <end position="195"/>
    </location>
</feature>
<dbReference type="RefSeq" id="WP_378615523.1">
    <property type="nucleotide sequence ID" value="NZ_JBHSAX010000022.1"/>
</dbReference>
<keyword evidence="1" id="KW-1133">Transmembrane helix</keyword>
<evidence type="ECO:0000313" key="3">
    <source>
        <dbReference type="Proteomes" id="UP001595696"/>
    </source>
</evidence>
<sequence length="501" mass="51676">MRELSDYLAIARRRWPVLLAGLVLGIALAAFSAQSTPKSYSATSTVYVSMATGTSVADSYQGGLAAQQRVRSYLELVGSDFVLDRVIGQLGLGLTRDELRGMVSVDSPPATALLRITVTDTEAERSRLLTDETVSQFRALVAELETIEDTAAPQARVAVVDRAERPAASGGGSTKLLALGAVGGLVLGGGVALLLELFDRRVRTGAELAPLGRPLLGSVALGTASERDDLRALRSRLPEATKTVLLTGIGARSEPALAIGLAGALAATGSRVLLIDADTTRTGSSALLPAPEIDWPVRTGAPQPQPDLALVGAGEAPENAAQQTTKLDLRNIPGNPPADKPQPEKLPASVAAAWHTGGLAALLRGDGSVEDAVTPWPGGNFAVLPLGAADGQTADLLASGRFVAVLRAAREKYDHVLIDAAAPGDSADAVALASRAASTIGVVVLGDARTDRAEAALATLTAAGATVTGLVTVNTGRNWWQRLSRRSPRRTAPAVEPGPEQ</sequence>
<organism evidence="2 3">
    <name type="scientific">Nocardia jiangsuensis</name>
    <dbReference type="NCBI Taxonomy" id="1691563"/>
    <lineage>
        <taxon>Bacteria</taxon>
        <taxon>Bacillati</taxon>
        <taxon>Actinomycetota</taxon>
        <taxon>Actinomycetes</taxon>
        <taxon>Mycobacteriales</taxon>
        <taxon>Nocardiaceae</taxon>
        <taxon>Nocardia</taxon>
    </lineage>
</organism>
<dbReference type="InterPro" id="IPR027417">
    <property type="entry name" value="P-loop_NTPase"/>
</dbReference>
<dbReference type="InterPro" id="IPR050445">
    <property type="entry name" value="Bact_polysacc_biosynth/exp"/>
</dbReference>
<name>A0ABV8E213_9NOCA</name>
<reference evidence="3" key="1">
    <citation type="journal article" date="2019" name="Int. J. Syst. Evol. Microbiol.">
        <title>The Global Catalogue of Microorganisms (GCM) 10K type strain sequencing project: providing services to taxonomists for standard genome sequencing and annotation.</title>
        <authorList>
            <consortium name="The Broad Institute Genomics Platform"/>
            <consortium name="The Broad Institute Genome Sequencing Center for Infectious Disease"/>
            <person name="Wu L."/>
            <person name="Ma J."/>
        </authorList>
    </citation>
    <scope>NUCLEOTIDE SEQUENCE [LARGE SCALE GENOMIC DNA]</scope>
    <source>
        <strain evidence="3">CGMCC 4.7330</strain>
    </source>
</reference>
<comment type="caution">
    <text evidence="2">The sequence shown here is derived from an EMBL/GenBank/DDBJ whole genome shotgun (WGS) entry which is preliminary data.</text>
</comment>
<dbReference type="GO" id="GO:0016301">
    <property type="term" value="F:kinase activity"/>
    <property type="evidence" value="ECO:0007669"/>
    <property type="project" value="UniProtKB-KW"/>
</dbReference>
<dbReference type="Proteomes" id="UP001595696">
    <property type="component" value="Unassembled WGS sequence"/>
</dbReference>
<evidence type="ECO:0000256" key="1">
    <source>
        <dbReference type="SAM" id="Phobius"/>
    </source>
</evidence>